<dbReference type="RefSeq" id="XP_021207349.2">
    <property type="nucleotide sequence ID" value="XM_021351674.3"/>
</dbReference>
<dbReference type="PANTHER" id="PTHR46455">
    <property type="entry name" value="SET AND MYND DOMAIN CONTAINING, ARTHROPOD-SPECIFIC, MEMBER 4, ISOFORM A"/>
    <property type="match status" value="1"/>
</dbReference>
<dbReference type="CTD" id="35538"/>
<dbReference type="KEGG" id="bmor:101744430"/>
<reference evidence="2" key="1">
    <citation type="journal article" date="2008" name="Insect Biochem. Mol. Biol.">
        <title>The genome of a lepidopteran model insect, the silkworm Bombyx mori.</title>
        <authorList>
            <consortium name="International Silkworm Genome Consortium"/>
        </authorList>
    </citation>
    <scope>NUCLEOTIDE SEQUENCE [LARGE SCALE GENOMIC DNA]</scope>
    <source>
        <strain evidence="2">p50T</strain>
    </source>
</reference>
<dbReference type="CDD" id="cd20071">
    <property type="entry name" value="SET_SMYD"/>
    <property type="match status" value="1"/>
</dbReference>
<dbReference type="InterPro" id="IPR046341">
    <property type="entry name" value="SET_dom_sf"/>
</dbReference>
<organism evidence="1 2">
    <name type="scientific">Bombyx mori</name>
    <name type="common">Silk moth</name>
    <dbReference type="NCBI Taxonomy" id="7091"/>
    <lineage>
        <taxon>Eukaryota</taxon>
        <taxon>Metazoa</taxon>
        <taxon>Ecdysozoa</taxon>
        <taxon>Arthropoda</taxon>
        <taxon>Hexapoda</taxon>
        <taxon>Insecta</taxon>
        <taxon>Pterygota</taxon>
        <taxon>Neoptera</taxon>
        <taxon>Endopterygota</taxon>
        <taxon>Lepidoptera</taxon>
        <taxon>Glossata</taxon>
        <taxon>Ditrysia</taxon>
        <taxon>Bombycoidea</taxon>
        <taxon>Bombycidae</taxon>
        <taxon>Bombycinae</taxon>
        <taxon>Bombyx</taxon>
    </lineage>
</organism>
<sequence length="518" mass="58666">MESENSDYEVHSSEELGRYLVAARDLSPGEVVITEKPIVFAPKSTPDPEATMPCVGCYKSVFTDVGERCAKCGWPVCSGNCPGLRDPKHHKLECDILGLRPDCVLDNMADYYRHDALLALRCLLLQKADAAKWQHLLEMQSHMECRIPGTQAFDEADEFIVEYLIKNFLSKLDSGMKKDIPDISANLIHRICGIIDTNAIEIRLVDGVELQALYTKTCILEHSCLPNTKFNFDLSTRNKDDLYKISVKIVTPITKHEHISTMYSHALWGTQARRQHLKDTKYFSCKCCRCSDPTELGTYLSAMKCLGDENKPCEGIHLPEDPLDDETEWACSNCDVKISNSQVCCVISQMQDEVDNVLMMGGDVTVLENALCRLSTFLHQNHYHLYSIKHSLVQLYGRQLAYASQEYLEKKIKMCNDLIDITNTLDPGNARLSLYNSVLHHELHLALVMMSKKANIDGSIKNVDTIVPVLREAKKALNISLECLKDDIEEASGKKLYEVIEQSNREFERYCKEKNVIL</sequence>
<dbReference type="InterPro" id="IPR053010">
    <property type="entry name" value="SET_SmydA-8"/>
</dbReference>
<evidence type="ECO:0000313" key="1">
    <source>
        <dbReference type="EnsemblMetazoa" id="XP_021207349.2"/>
    </source>
</evidence>
<dbReference type="SUPFAM" id="SSF82199">
    <property type="entry name" value="SET domain"/>
    <property type="match status" value="1"/>
</dbReference>
<dbReference type="Gene3D" id="2.170.270.10">
    <property type="entry name" value="SET domain"/>
    <property type="match status" value="1"/>
</dbReference>
<evidence type="ECO:0000313" key="2">
    <source>
        <dbReference type="Proteomes" id="UP000005204"/>
    </source>
</evidence>
<keyword evidence="2" id="KW-1185">Reference proteome</keyword>
<dbReference type="Proteomes" id="UP000005204">
    <property type="component" value="Unassembled WGS sequence"/>
</dbReference>
<dbReference type="AlphaFoldDB" id="A0A8R2DP51"/>
<reference evidence="1" key="2">
    <citation type="submission" date="2022-06" db="UniProtKB">
        <authorList>
            <consortium name="EnsemblMetazoa"/>
        </authorList>
    </citation>
    <scope>IDENTIFICATION</scope>
    <source>
        <strain evidence="1">p50T (Dazao)</strain>
    </source>
</reference>
<dbReference type="Gene3D" id="6.10.140.2220">
    <property type="match status" value="1"/>
</dbReference>
<protein>
    <recommendedName>
        <fullName evidence="3">SET domain-containing protein</fullName>
    </recommendedName>
</protein>
<evidence type="ECO:0008006" key="3">
    <source>
        <dbReference type="Google" id="ProtNLM"/>
    </source>
</evidence>
<dbReference type="Gene3D" id="1.10.220.160">
    <property type="match status" value="1"/>
</dbReference>
<proteinExistence type="predicted"/>
<dbReference type="EnsemblMetazoa" id="XM_021351674.2">
    <property type="protein sequence ID" value="XP_021207349.2"/>
    <property type="gene ID" value="LOC101744430"/>
</dbReference>
<accession>A0A8R2DP51</accession>
<dbReference type="PANTHER" id="PTHR46455:SF2">
    <property type="entry name" value="AT24727P"/>
    <property type="match status" value="1"/>
</dbReference>
<dbReference type="GeneID" id="101744430"/>
<name>A0A8R2DP51_BOMMO</name>